<dbReference type="PROSITE" id="PS51318">
    <property type="entry name" value="TAT"/>
    <property type="match status" value="1"/>
</dbReference>
<evidence type="ECO:0000313" key="2">
    <source>
        <dbReference type="EMBL" id="MFI6499481.1"/>
    </source>
</evidence>
<dbReference type="Proteomes" id="UP001612741">
    <property type="component" value="Unassembled WGS sequence"/>
</dbReference>
<sequence>MPALTRRVFLQGSAVTAFAALTAPAGDLAVSFGKADITPGLGTYLAGYAVDTPHAATGVNQPLWARCTVYWDQGRPIVVVTADVLGLPRSMNQMIRHGVQSLGVAGSDFALLATHTHTGPVLLDKLDPYIAYNISGGQMDSVLAYSSTLMSTIVTLVRDTLSAVRIPCTLDHTVTAADFSVNREGLSYRERDVPVLTARSLTGRPLAILFGYGCHPVSAGRQSLFDPDYPGAAVHRIETASGAFAQFVPGAAGDQAPTGSRGWSLRDRLGRILGDAVLQAAQTPGRTLRGPIRTAYQDVDLPLDLADLPAMRQDYTRRLAEHRLGYYRRHAEMMIDQIDRHAFATTMPLPLQSWAVGDSLRLALIGGELVSGYAAYFRARYPGIWVAAYANEVPGYIPSDGLINSGGAQYYTCGWSTDYPRIAGGAMTVYGYAGKPLSRKPGTTTMGFEQTLISSMTALLTPRPGVDSSQI</sequence>
<evidence type="ECO:0008006" key="4">
    <source>
        <dbReference type="Google" id="ProtNLM"/>
    </source>
</evidence>
<dbReference type="EMBL" id="JBITGY010000005">
    <property type="protein sequence ID" value="MFI6499481.1"/>
    <property type="molecule type" value="Genomic_DNA"/>
</dbReference>
<proteinExistence type="predicted"/>
<protein>
    <recommendedName>
        <fullName evidence="4">Neutral/alkaline non-lysosomal ceramidase N-terminal domain-containing protein</fullName>
    </recommendedName>
</protein>
<feature type="signal peptide" evidence="1">
    <location>
        <begin position="1"/>
        <end position="19"/>
    </location>
</feature>
<comment type="caution">
    <text evidence="2">The sequence shown here is derived from an EMBL/GenBank/DDBJ whole genome shotgun (WGS) entry which is preliminary data.</text>
</comment>
<name>A0ABW7YUS4_9ACTN</name>
<feature type="chain" id="PRO_5045931061" description="Neutral/alkaline non-lysosomal ceramidase N-terminal domain-containing protein" evidence="1">
    <location>
        <begin position="20"/>
        <end position="471"/>
    </location>
</feature>
<gene>
    <name evidence="2" type="ORF">ACIBG2_18990</name>
</gene>
<keyword evidence="1" id="KW-0732">Signal</keyword>
<organism evidence="2 3">
    <name type="scientific">Nonomuraea typhae</name>
    <dbReference type="NCBI Taxonomy" id="2603600"/>
    <lineage>
        <taxon>Bacteria</taxon>
        <taxon>Bacillati</taxon>
        <taxon>Actinomycetota</taxon>
        <taxon>Actinomycetes</taxon>
        <taxon>Streptosporangiales</taxon>
        <taxon>Streptosporangiaceae</taxon>
        <taxon>Nonomuraea</taxon>
    </lineage>
</organism>
<evidence type="ECO:0000313" key="3">
    <source>
        <dbReference type="Proteomes" id="UP001612741"/>
    </source>
</evidence>
<dbReference type="InterPro" id="IPR006311">
    <property type="entry name" value="TAT_signal"/>
</dbReference>
<evidence type="ECO:0000256" key="1">
    <source>
        <dbReference type="SAM" id="SignalP"/>
    </source>
</evidence>
<dbReference type="RefSeq" id="WP_397082814.1">
    <property type="nucleotide sequence ID" value="NZ_JBITGY010000005.1"/>
</dbReference>
<keyword evidence="3" id="KW-1185">Reference proteome</keyword>
<accession>A0ABW7YUS4</accession>
<reference evidence="2 3" key="1">
    <citation type="submission" date="2024-10" db="EMBL/GenBank/DDBJ databases">
        <title>The Natural Products Discovery Center: Release of the First 8490 Sequenced Strains for Exploring Actinobacteria Biosynthetic Diversity.</title>
        <authorList>
            <person name="Kalkreuter E."/>
            <person name="Kautsar S.A."/>
            <person name="Yang D."/>
            <person name="Bader C.D."/>
            <person name="Teijaro C.N."/>
            <person name="Fluegel L."/>
            <person name="Davis C.M."/>
            <person name="Simpson J.R."/>
            <person name="Lauterbach L."/>
            <person name="Steele A.D."/>
            <person name="Gui C."/>
            <person name="Meng S."/>
            <person name="Li G."/>
            <person name="Viehrig K."/>
            <person name="Ye F."/>
            <person name="Su P."/>
            <person name="Kiefer A.F."/>
            <person name="Nichols A."/>
            <person name="Cepeda A.J."/>
            <person name="Yan W."/>
            <person name="Fan B."/>
            <person name="Jiang Y."/>
            <person name="Adhikari A."/>
            <person name="Zheng C.-J."/>
            <person name="Schuster L."/>
            <person name="Cowan T.M."/>
            <person name="Smanski M.J."/>
            <person name="Chevrette M.G."/>
            <person name="De Carvalho L.P.S."/>
            <person name="Shen B."/>
        </authorList>
    </citation>
    <scope>NUCLEOTIDE SEQUENCE [LARGE SCALE GENOMIC DNA]</scope>
    <source>
        <strain evidence="2 3">NPDC050545</strain>
    </source>
</reference>